<dbReference type="AlphaFoldDB" id="M3AUN0"/>
<proteinExistence type="predicted"/>
<feature type="region of interest" description="Disordered" evidence="1">
    <location>
        <begin position="275"/>
        <end position="299"/>
    </location>
</feature>
<dbReference type="PANTHER" id="PTHR46467">
    <property type="entry name" value="TETHER CONTAINING UBX DOMAIN FOR GLUT4"/>
    <property type="match status" value="1"/>
</dbReference>
<dbReference type="Proteomes" id="UP000016931">
    <property type="component" value="Unassembled WGS sequence"/>
</dbReference>
<evidence type="ECO:0000256" key="1">
    <source>
        <dbReference type="SAM" id="MobiDB-lite"/>
    </source>
</evidence>
<dbReference type="EMBL" id="KB456268">
    <property type="protein sequence ID" value="EMF09781.1"/>
    <property type="molecule type" value="Genomic_DNA"/>
</dbReference>
<evidence type="ECO:0000259" key="2">
    <source>
        <dbReference type="PROSITE" id="PS50898"/>
    </source>
</evidence>
<feature type="region of interest" description="Disordered" evidence="1">
    <location>
        <begin position="207"/>
        <end position="262"/>
    </location>
</feature>
<dbReference type="RefSeq" id="XP_016757902.1">
    <property type="nucleotide sequence ID" value="XM_016906478.1"/>
</dbReference>
<feature type="compositionally biased region" description="Polar residues" evidence="1">
    <location>
        <begin position="275"/>
        <end position="289"/>
    </location>
</feature>
<evidence type="ECO:0000313" key="4">
    <source>
        <dbReference type="Proteomes" id="UP000016931"/>
    </source>
</evidence>
<dbReference type="OrthoDB" id="440781at2759"/>
<dbReference type="OMA" id="APKYDWG"/>
<dbReference type="GO" id="GO:0007165">
    <property type="term" value="P:signal transduction"/>
    <property type="evidence" value="ECO:0007669"/>
    <property type="project" value="InterPro"/>
</dbReference>
<dbReference type="InterPro" id="IPR021569">
    <property type="entry name" value="TUG-UBL1"/>
</dbReference>
<dbReference type="Gene3D" id="3.10.20.90">
    <property type="entry name" value="Phosphatidylinositol 3-kinase Catalytic Subunit, Chain A, domain 1"/>
    <property type="match status" value="1"/>
</dbReference>
<feature type="region of interest" description="Disordered" evidence="1">
    <location>
        <begin position="482"/>
        <end position="528"/>
    </location>
</feature>
<reference evidence="3 4" key="1">
    <citation type="journal article" date="2012" name="PLoS Pathog.">
        <title>Diverse lifestyles and strategies of plant pathogenesis encoded in the genomes of eighteen Dothideomycetes fungi.</title>
        <authorList>
            <person name="Ohm R.A."/>
            <person name="Feau N."/>
            <person name="Henrissat B."/>
            <person name="Schoch C.L."/>
            <person name="Horwitz B.A."/>
            <person name="Barry K.W."/>
            <person name="Condon B.J."/>
            <person name="Copeland A.C."/>
            <person name="Dhillon B."/>
            <person name="Glaser F."/>
            <person name="Hesse C.N."/>
            <person name="Kosti I."/>
            <person name="LaButti K."/>
            <person name="Lindquist E.A."/>
            <person name="Lucas S."/>
            <person name="Salamov A.A."/>
            <person name="Bradshaw R.E."/>
            <person name="Ciuffetti L."/>
            <person name="Hamelin R.C."/>
            <person name="Kema G.H.J."/>
            <person name="Lawrence C."/>
            <person name="Scott J.A."/>
            <person name="Spatafora J.W."/>
            <person name="Turgeon B.G."/>
            <person name="de Wit P.J.G.M."/>
            <person name="Zhong S."/>
            <person name="Goodwin S.B."/>
            <person name="Grigoriev I.V."/>
        </authorList>
    </citation>
    <scope>NUCLEOTIDE SEQUENCE [LARGE SCALE GENOMIC DNA]</scope>
    <source>
        <strain evidence="3 4">SO2202</strain>
    </source>
</reference>
<dbReference type="PANTHER" id="PTHR46467:SF1">
    <property type="entry name" value="TETHER CONTAINING UBX DOMAIN FOR GLUT4"/>
    <property type="match status" value="1"/>
</dbReference>
<organism evidence="3 4">
    <name type="scientific">Sphaerulina musiva (strain SO2202)</name>
    <name type="common">Poplar stem canker fungus</name>
    <name type="synonym">Septoria musiva</name>
    <dbReference type="NCBI Taxonomy" id="692275"/>
    <lineage>
        <taxon>Eukaryota</taxon>
        <taxon>Fungi</taxon>
        <taxon>Dikarya</taxon>
        <taxon>Ascomycota</taxon>
        <taxon>Pezizomycotina</taxon>
        <taxon>Dothideomycetes</taxon>
        <taxon>Dothideomycetidae</taxon>
        <taxon>Mycosphaerellales</taxon>
        <taxon>Mycosphaerellaceae</taxon>
        <taxon>Sphaerulina</taxon>
    </lineage>
</organism>
<dbReference type="GO" id="GO:0006886">
    <property type="term" value="P:intracellular protein transport"/>
    <property type="evidence" value="ECO:0007669"/>
    <property type="project" value="TreeGrafter"/>
</dbReference>
<dbReference type="HOGENOM" id="CLU_534160_0_0_1"/>
<dbReference type="PROSITE" id="PS50898">
    <property type="entry name" value="RBD"/>
    <property type="match status" value="1"/>
</dbReference>
<accession>M3AUN0</accession>
<dbReference type="eggNOG" id="KOG2699">
    <property type="taxonomic scope" value="Eukaryota"/>
</dbReference>
<dbReference type="InterPro" id="IPR029071">
    <property type="entry name" value="Ubiquitin-like_domsf"/>
</dbReference>
<dbReference type="STRING" id="692275.M3AUN0"/>
<dbReference type="SUPFAM" id="SSF54236">
    <property type="entry name" value="Ubiquitin-like"/>
    <property type="match status" value="2"/>
</dbReference>
<keyword evidence="4" id="KW-1185">Reference proteome</keyword>
<dbReference type="GO" id="GO:0012506">
    <property type="term" value="C:vesicle membrane"/>
    <property type="evidence" value="ECO:0007669"/>
    <property type="project" value="TreeGrafter"/>
</dbReference>
<sequence>MASSVYVVDSTFQKTLIKVTPGTYLREVLEEACRKKKLNPESYLLKVNDGKKTLDLSQPFRLSGLASGARLQLVQGSRSASVVNVALQLPESEGGRRLQDKFPSTTSLWLVLRKFEDAVAGGVQSQKLNITQRATPSNVGSGAGRLEYEQPCLNVMGRTLESFTDLQKTLAQIGVSGSTMMRLTYKPSGKPLEEAMQEIGQYFSDAESVHSTTGSGDGAHATPVNGTTSIPDTTTGTPDVPLGGDAGQDPVEPRDVPMEDGPTAEAVENDVIASSSYTDPQPSDHSAQPPQKGVVPPPAASNIVNGIAVFHPSTSTTPAAALVPHDPSHFEPSIDQARALQASLQKFGQNKKLASDKELEEQEAAKQAELSRIQTVTVRVKYPDQSIIETPVQHTETAADLYAVVQNTLAQAPEPFDLKFYGDKNLMISLPRNSQKKLVRDFGFRGKVLVTLVWSPEASTQARQGPSLKEEYRSKATELKVELATQQAQGQEDHKAAMNKPEKKEAAGADRGNVEERMKKFLGFGKKK</sequence>
<feature type="compositionally biased region" description="Low complexity" evidence="1">
    <location>
        <begin position="226"/>
        <end position="239"/>
    </location>
</feature>
<dbReference type="CDD" id="cd16105">
    <property type="entry name" value="Ubl_ASPSCR1_like"/>
    <property type="match status" value="1"/>
</dbReference>
<name>M3AUN0_SPHMS</name>
<dbReference type="GO" id="GO:0005634">
    <property type="term" value="C:nucleus"/>
    <property type="evidence" value="ECO:0007669"/>
    <property type="project" value="TreeGrafter"/>
</dbReference>
<protein>
    <recommendedName>
        <fullName evidence="2">RBD domain-containing protein</fullName>
    </recommendedName>
</protein>
<feature type="domain" description="RBD" evidence="2">
    <location>
        <begin position="3"/>
        <end position="74"/>
    </location>
</feature>
<feature type="compositionally biased region" description="Basic and acidic residues" evidence="1">
    <location>
        <begin position="491"/>
        <end position="519"/>
    </location>
</feature>
<evidence type="ECO:0000313" key="3">
    <source>
        <dbReference type="EMBL" id="EMF09781.1"/>
    </source>
</evidence>
<dbReference type="InterPro" id="IPR003116">
    <property type="entry name" value="RBD_dom"/>
</dbReference>
<gene>
    <name evidence="3" type="ORF">SEPMUDRAFT_150925</name>
</gene>
<dbReference type="GeneID" id="27903615"/>
<dbReference type="Pfam" id="PF11470">
    <property type="entry name" value="TUG-UBL1"/>
    <property type="match status" value="1"/>
</dbReference>
<dbReference type="GO" id="GO:0005737">
    <property type="term" value="C:cytoplasm"/>
    <property type="evidence" value="ECO:0007669"/>
    <property type="project" value="TreeGrafter"/>
</dbReference>